<dbReference type="InterPro" id="IPR020610">
    <property type="entry name" value="Thiolase_AS"/>
</dbReference>
<dbReference type="EMBL" id="LT837803">
    <property type="protein sequence ID" value="SMB22591.1"/>
    <property type="molecule type" value="Genomic_DNA"/>
</dbReference>
<dbReference type="NCBIfam" id="NF006090">
    <property type="entry name" value="PRK08242.1"/>
    <property type="match status" value="1"/>
</dbReference>
<dbReference type="AlphaFoldDB" id="A0A7Z7HQ76"/>
<evidence type="ECO:0000313" key="9">
    <source>
        <dbReference type="Proteomes" id="UP000242886"/>
    </source>
</evidence>
<dbReference type="SUPFAM" id="SSF53901">
    <property type="entry name" value="Thiolase-like"/>
    <property type="match status" value="2"/>
</dbReference>
<evidence type="ECO:0000256" key="1">
    <source>
        <dbReference type="ARBA" id="ARBA00010982"/>
    </source>
</evidence>
<dbReference type="InterPro" id="IPR020617">
    <property type="entry name" value="Thiolase_C"/>
</dbReference>
<evidence type="ECO:0000259" key="7">
    <source>
        <dbReference type="Pfam" id="PF02803"/>
    </source>
</evidence>
<dbReference type="NCBIfam" id="TIGR01930">
    <property type="entry name" value="AcCoA-C-Actrans"/>
    <property type="match status" value="1"/>
</dbReference>
<evidence type="ECO:0000259" key="6">
    <source>
        <dbReference type="Pfam" id="PF00108"/>
    </source>
</evidence>
<evidence type="ECO:0000256" key="5">
    <source>
        <dbReference type="RuleBase" id="RU003557"/>
    </source>
</evidence>
<keyword evidence="9" id="KW-1185">Reference proteome</keyword>
<evidence type="ECO:0000256" key="2">
    <source>
        <dbReference type="ARBA" id="ARBA00022679"/>
    </source>
</evidence>
<dbReference type="GO" id="GO:0003988">
    <property type="term" value="F:acetyl-CoA C-acyltransferase activity"/>
    <property type="evidence" value="ECO:0007669"/>
    <property type="project" value="UniProtKB-ARBA"/>
</dbReference>
<dbReference type="RefSeq" id="WP_154716017.1">
    <property type="nucleotide sequence ID" value="NZ_LT837803.1"/>
</dbReference>
<dbReference type="Proteomes" id="UP000242886">
    <property type="component" value="Chromosome SDENCHOL"/>
</dbReference>
<feature type="active site" description="Proton acceptor" evidence="4">
    <location>
        <position position="388"/>
    </location>
</feature>
<dbReference type="InterPro" id="IPR002155">
    <property type="entry name" value="Thiolase"/>
</dbReference>
<feature type="active site" description="Acyl-thioester intermediate" evidence="4">
    <location>
        <position position="91"/>
    </location>
</feature>
<sequence>MTDAYIFDCVRTPRGKGKADGKLHEVTPLNLSAQTLVALRERNDLDTSLVEDVILGCVTPVHEQGGNVGRIAALVADYPQSVPGIQINRYCGSGLEAVNLAAAKVGAGQIDLAIGGGVECMSRVTMGSDGASWALDPAVAFKTYFVTQGIAADLMASKLGHTRERVDAYAVESQKRAAKAWEEGRFAKSVIPVRDIIGEVLLDRDETVRGNTTMETLGNLAPAFVMLGQAYGFDGVAMQKYPEIEKINHIHHPGNSSGIVDGASAVLIGSKAGGERAGLKARARIVATATIGSEPTIMLDGPSAAARRCLQKAGLKAEDIDLYELNEAFASVVLAFMDELQVPHDKMNVNGGAIAMGHPLGATGGMLVGTVIDELERRNLRYGMVALCEAAGMATATIIERI</sequence>
<dbReference type="InterPro" id="IPR016039">
    <property type="entry name" value="Thiolase-like"/>
</dbReference>
<gene>
    <name evidence="8" type="primary">fadA</name>
    <name evidence="8" type="ORF">SDENCHOL_10635</name>
</gene>
<evidence type="ECO:0000313" key="8">
    <source>
        <dbReference type="EMBL" id="SMB22591.1"/>
    </source>
</evidence>
<dbReference type="Gene3D" id="3.40.47.10">
    <property type="match status" value="2"/>
</dbReference>
<keyword evidence="3 5" id="KW-0012">Acyltransferase</keyword>
<evidence type="ECO:0000256" key="3">
    <source>
        <dbReference type="ARBA" id="ARBA00023315"/>
    </source>
</evidence>
<accession>A0A7Z7HQ76</accession>
<dbReference type="PANTHER" id="PTHR43365">
    <property type="entry name" value="BLR7806 PROTEIN"/>
    <property type="match status" value="1"/>
</dbReference>
<proteinExistence type="inferred from homology"/>
<dbReference type="InterPro" id="IPR020615">
    <property type="entry name" value="Thiolase_acyl_enz_int_AS"/>
</dbReference>
<dbReference type="PROSITE" id="PS00098">
    <property type="entry name" value="THIOLASE_1"/>
    <property type="match status" value="1"/>
</dbReference>
<dbReference type="PROSITE" id="PS00737">
    <property type="entry name" value="THIOLASE_2"/>
    <property type="match status" value="1"/>
</dbReference>
<dbReference type="PANTHER" id="PTHR43365:SF1">
    <property type="entry name" value="ACETYL-COA C-ACYLTRANSFERASE"/>
    <property type="match status" value="1"/>
</dbReference>
<dbReference type="PROSITE" id="PS00099">
    <property type="entry name" value="THIOLASE_3"/>
    <property type="match status" value="1"/>
</dbReference>
<dbReference type="InterPro" id="IPR020613">
    <property type="entry name" value="Thiolase_CS"/>
</dbReference>
<dbReference type="Pfam" id="PF02803">
    <property type="entry name" value="Thiolase_C"/>
    <property type="match status" value="1"/>
</dbReference>
<feature type="active site" description="Proton acceptor" evidence="4">
    <location>
        <position position="358"/>
    </location>
</feature>
<organism evidence="8 9">
    <name type="scientific">Sterolibacterium denitrificans</name>
    <dbReference type="NCBI Taxonomy" id="157592"/>
    <lineage>
        <taxon>Bacteria</taxon>
        <taxon>Pseudomonadati</taxon>
        <taxon>Pseudomonadota</taxon>
        <taxon>Betaproteobacteria</taxon>
        <taxon>Nitrosomonadales</taxon>
        <taxon>Sterolibacteriaceae</taxon>
        <taxon>Sterolibacterium</taxon>
    </lineage>
</organism>
<evidence type="ECO:0000256" key="4">
    <source>
        <dbReference type="PIRSR" id="PIRSR000429-1"/>
    </source>
</evidence>
<dbReference type="Pfam" id="PF00108">
    <property type="entry name" value="Thiolase_N"/>
    <property type="match status" value="1"/>
</dbReference>
<dbReference type="CDD" id="cd00751">
    <property type="entry name" value="thiolase"/>
    <property type="match status" value="1"/>
</dbReference>
<comment type="similarity">
    <text evidence="1 5">Belongs to the thiolase-like superfamily. Thiolase family.</text>
</comment>
<name>A0A7Z7HQ76_9PROT</name>
<reference evidence="8" key="1">
    <citation type="submission" date="2017-03" db="EMBL/GenBank/DDBJ databases">
        <authorList>
            <consortium name="AG Boll"/>
        </authorList>
    </citation>
    <scope>NUCLEOTIDE SEQUENCE [LARGE SCALE GENOMIC DNA]</scope>
    <source>
        <strain evidence="8">Chol</strain>
    </source>
</reference>
<dbReference type="PIRSF" id="PIRSF000429">
    <property type="entry name" value="Ac-CoA_Ac_transf"/>
    <property type="match status" value="1"/>
</dbReference>
<dbReference type="InterPro" id="IPR020616">
    <property type="entry name" value="Thiolase_N"/>
</dbReference>
<dbReference type="EC" id="2.3.1.-" evidence="8"/>
<feature type="domain" description="Thiolase N-terminal" evidence="6">
    <location>
        <begin position="5"/>
        <end position="228"/>
    </location>
</feature>
<feature type="domain" description="Thiolase C-terminal" evidence="7">
    <location>
        <begin position="280"/>
        <end position="401"/>
    </location>
</feature>
<keyword evidence="2 5" id="KW-0808">Transferase</keyword>
<protein>
    <submittedName>
        <fullName evidence="8">Enzyme</fullName>
        <ecNumber evidence="8">2.3.1.-</ecNumber>
    </submittedName>
</protein>